<name>A0A650CMV2_9CREN</name>
<dbReference type="GeneID" id="42798156"/>
<evidence type="ECO:0008006" key="3">
    <source>
        <dbReference type="Google" id="ProtNLM"/>
    </source>
</evidence>
<sequence length="177" mass="20606">MSFKILLVDFDNTLFNTDPCVEQAALELWGQKLTGEQVKKEKRPDKSAIYSLAYTKYHYLAEPNGDLIEYLKLRIKQGDKVFVLTARHCSVRSYVDFSLLSHGLIVNGVICRTDDEMKMKDEEWKAQIISIFKGDIEVYDDKEENLRFFYESKLPAKLFLVKNRVITPYLNNSNFTS</sequence>
<keyword evidence="2" id="KW-1185">Reference proteome</keyword>
<dbReference type="Gene3D" id="3.40.50.1000">
    <property type="entry name" value="HAD superfamily/HAD-like"/>
    <property type="match status" value="1"/>
</dbReference>
<proteinExistence type="predicted"/>
<dbReference type="InterPro" id="IPR023214">
    <property type="entry name" value="HAD_sf"/>
</dbReference>
<evidence type="ECO:0000313" key="2">
    <source>
        <dbReference type="Proteomes" id="UP000423396"/>
    </source>
</evidence>
<gene>
    <name evidence="1" type="ORF">D1868_03745</name>
</gene>
<evidence type="ECO:0000313" key="1">
    <source>
        <dbReference type="EMBL" id="QGR19174.1"/>
    </source>
</evidence>
<dbReference type="EMBL" id="CP045483">
    <property type="protein sequence ID" value="QGR19174.1"/>
    <property type="molecule type" value="Genomic_DNA"/>
</dbReference>
<dbReference type="OrthoDB" id="38401at2157"/>
<dbReference type="SUPFAM" id="SSF56784">
    <property type="entry name" value="HAD-like"/>
    <property type="match status" value="1"/>
</dbReference>
<reference evidence="1 2" key="1">
    <citation type="submission" date="2019-10" db="EMBL/GenBank/DDBJ databases">
        <title>Genome Sequences from Six Type Strain Members of the Archaeal Family Sulfolobaceae: Acidianus ambivalens, Acidianus infernus, Metallosphaera prunae, Stygiolobus azoricus, Sulfolobus metallicus, and Sulfurisphaera ohwakuensis.</title>
        <authorList>
            <person name="Counts J.A."/>
            <person name="Kelly R.M."/>
        </authorList>
    </citation>
    <scope>NUCLEOTIDE SEQUENCE [LARGE SCALE GENOMIC DNA]</scope>
    <source>
        <strain evidence="1 2">FC6</strain>
    </source>
</reference>
<dbReference type="InterPro" id="IPR036412">
    <property type="entry name" value="HAD-like_sf"/>
</dbReference>
<dbReference type="Proteomes" id="UP000423396">
    <property type="component" value="Chromosome"/>
</dbReference>
<dbReference type="AlphaFoldDB" id="A0A650CMV2"/>
<dbReference type="RefSeq" id="WP_156005685.1">
    <property type="nucleotide sequence ID" value="NZ_CP045483.1"/>
</dbReference>
<protein>
    <recommendedName>
        <fullName evidence="3">HAD family hydrolase</fullName>
    </recommendedName>
</protein>
<organism evidence="1 2">
    <name type="scientific">Stygiolobus azoricus</name>
    <dbReference type="NCBI Taxonomy" id="41675"/>
    <lineage>
        <taxon>Archaea</taxon>
        <taxon>Thermoproteota</taxon>
        <taxon>Thermoprotei</taxon>
        <taxon>Sulfolobales</taxon>
        <taxon>Sulfolobaceae</taxon>
        <taxon>Stygiolobus</taxon>
    </lineage>
</organism>
<dbReference type="KEGG" id="sazo:D1868_03745"/>
<accession>A0A650CMV2</accession>